<dbReference type="EMBL" id="JAVIZN010000003">
    <property type="protein sequence ID" value="MDR6208157.1"/>
    <property type="molecule type" value="Genomic_DNA"/>
</dbReference>
<evidence type="ECO:0000313" key="1">
    <source>
        <dbReference type="EMBL" id="MDR6208157.1"/>
    </source>
</evidence>
<dbReference type="RefSeq" id="WP_310035625.1">
    <property type="nucleotide sequence ID" value="NZ_JAVIZN010000003.1"/>
</dbReference>
<name>A0ABD5CSH2_9BURK</name>
<evidence type="ECO:0000313" key="2">
    <source>
        <dbReference type="Proteomes" id="UP001245184"/>
    </source>
</evidence>
<dbReference type="AlphaFoldDB" id="A0ABD5CSH2"/>
<accession>A0ABD5CSH2</accession>
<gene>
    <name evidence="1" type="ORF">QF025_006958</name>
</gene>
<organism evidence="1 2">
    <name type="scientific">Paraburkholderia graminis</name>
    <dbReference type="NCBI Taxonomy" id="60548"/>
    <lineage>
        <taxon>Bacteria</taxon>
        <taxon>Pseudomonadati</taxon>
        <taxon>Pseudomonadota</taxon>
        <taxon>Betaproteobacteria</taxon>
        <taxon>Burkholderiales</taxon>
        <taxon>Burkholderiaceae</taxon>
        <taxon>Paraburkholderia</taxon>
    </lineage>
</organism>
<protein>
    <submittedName>
        <fullName evidence="1">Uncharacterized protein</fullName>
    </submittedName>
</protein>
<proteinExistence type="predicted"/>
<sequence>MTVPLTDHWIIQRFVRLAKADEGEDVYEPWPGYDTAMTQADAERALDECVRRWPDFEFRAHRVRVHEKIAADAVAKARRITGET</sequence>
<reference evidence="1 2" key="1">
    <citation type="submission" date="2023-08" db="EMBL/GenBank/DDBJ databases">
        <title>Genome sequencing of plant associated microbes to promote plant fitness in Sorghum bicolor and Oryza sativa.</title>
        <authorList>
            <person name="Coleman-Derr D."/>
        </authorList>
    </citation>
    <scope>NUCLEOTIDE SEQUENCE [LARGE SCALE GENOMIC DNA]</scope>
    <source>
        <strain evidence="1 2">SLBN-33</strain>
    </source>
</reference>
<dbReference type="Proteomes" id="UP001245184">
    <property type="component" value="Unassembled WGS sequence"/>
</dbReference>
<comment type="caution">
    <text evidence="1">The sequence shown here is derived from an EMBL/GenBank/DDBJ whole genome shotgun (WGS) entry which is preliminary data.</text>
</comment>